<reference evidence="1" key="1">
    <citation type="submission" date="2006-10" db="EMBL/GenBank/DDBJ databases">
        <title>Complete sequence of Solibacter usitatus Ellin6076.</title>
        <authorList>
            <consortium name="US DOE Joint Genome Institute"/>
            <person name="Copeland A."/>
            <person name="Lucas S."/>
            <person name="Lapidus A."/>
            <person name="Barry K."/>
            <person name="Detter J.C."/>
            <person name="Glavina del Rio T."/>
            <person name="Hammon N."/>
            <person name="Israni S."/>
            <person name="Dalin E."/>
            <person name="Tice H."/>
            <person name="Pitluck S."/>
            <person name="Thompson L.S."/>
            <person name="Brettin T."/>
            <person name="Bruce D."/>
            <person name="Han C."/>
            <person name="Tapia R."/>
            <person name="Gilna P."/>
            <person name="Schmutz J."/>
            <person name="Larimer F."/>
            <person name="Land M."/>
            <person name="Hauser L."/>
            <person name="Kyrpides N."/>
            <person name="Mikhailova N."/>
            <person name="Janssen P.H."/>
            <person name="Kuske C.R."/>
            <person name="Richardson P."/>
        </authorList>
    </citation>
    <scope>NUCLEOTIDE SEQUENCE</scope>
    <source>
        <strain evidence="1">Ellin6076</strain>
    </source>
</reference>
<dbReference type="SUPFAM" id="SSF53448">
    <property type="entry name" value="Nucleotide-diphospho-sugar transferases"/>
    <property type="match status" value="1"/>
</dbReference>
<dbReference type="AlphaFoldDB" id="Q01XK6"/>
<dbReference type="KEGG" id="sus:Acid_4650"/>
<dbReference type="OrthoDB" id="5379371at2"/>
<protein>
    <submittedName>
        <fullName evidence="1">Uncharacterized protein</fullName>
    </submittedName>
</protein>
<dbReference type="HOGENOM" id="CLU_885010_0_0_0"/>
<evidence type="ECO:0000313" key="1">
    <source>
        <dbReference type="EMBL" id="ABJ85609.1"/>
    </source>
</evidence>
<dbReference type="eggNOG" id="COG1216">
    <property type="taxonomic scope" value="Bacteria"/>
</dbReference>
<gene>
    <name evidence="1" type="ordered locus">Acid_4650</name>
</gene>
<name>Q01XK6_SOLUE</name>
<dbReference type="CDD" id="cd00761">
    <property type="entry name" value="Glyco_tranf_GTA_type"/>
    <property type="match status" value="1"/>
</dbReference>
<accession>Q01XK6</accession>
<dbReference type="STRING" id="234267.Acid_4650"/>
<dbReference type="InParanoid" id="Q01XK6"/>
<dbReference type="EMBL" id="CP000473">
    <property type="protein sequence ID" value="ABJ85609.1"/>
    <property type="molecule type" value="Genomic_DNA"/>
</dbReference>
<sequence>MSDCTFVMLAGPNDAPFLELTFNHLTRTCSYNFHEVIIVADDLPSSSADSTALLTFQTTLERLLSQRTLTRCVFLSDIDRKRRQLARKYFGGSVTKARDHRGVPLFGWAAGIEAAETKYVVHFDSDILLHQAAGSNWINMGIGLAEEDTSALFISPLPGPPTSDGSLHGQDTVPSRDSHGNFRFKTFSSRRFLVSKERLESLLPTPAVHISRKRRALMQLGHGNSILPWEVSVSRALLESDHYRVHLASPTAWTLHSPDHGPDWVRSLPDTILRIEQGRYPNAQAGHYDLILSAWR</sequence>
<dbReference type="InterPro" id="IPR029044">
    <property type="entry name" value="Nucleotide-diphossugar_trans"/>
</dbReference>
<proteinExistence type="predicted"/>
<organism evidence="1">
    <name type="scientific">Solibacter usitatus (strain Ellin6076)</name>
    <dbReference type="NCBI Taxonomy" id="234267"/>
    <lineage>
        <taxon>Bacteria</taxon>
        <taxon>Pseudomonadati</taxon>
        <taxon>Acidobacteriota</taxon>
        <taxon>Terriglobia</taxon>
        <taxon>Bryobacterales</taxon>
        <taxon>Solibacteraceae</taxon>
        <taxon>Candidatus Solibacter</taxon>
    </lineage>
</organism>